<gene>
    <name evidence="8" type="primary">mreC</name>
    <name evidence="8" type="ORF">GRI39_03750</name>
</gene>
<dbReference type="EMBL" id="WTYQ01000001">
    <property type="protein sequence ID" value="MXP25157.1"/>
    <property type="molecule type" value="Genomic_DNA"/>
</dbReference>
<dbReference type="InterPro" id="IPR055342">
    <property type="entry name" value="MreC_beta-barrel_core"/>
</dbReference>
<feature type="domain" description="Rod shape-determining protein MreC beta-barrel core" evidence="7">
    <location>
        <begin position="140"/>
        <end position="271"/>
    </location>
</feature>
<organism evidence="8 9">
    <name type="scientific">Altericroceibacterium indicum</name>
    <dbReference type="NCBI Taxonomy" id="374177"/>
    <lineage>
        <taxon>Bacteria</taxon>
        <taxon>Pseudomonadati</taxon>
        <taxon>Pseudomonadota</taxon>
        <taxon>Alphaproteobacteria</taxon>
        <taxon>Sphingomonadales</taxon>
        <taxon>Erythrobacteraceae</taxon>
        <taxon>Altericroceibacterium</taxon>
    </lineage>
</organism>
<dbReference type="PANTHER" id="PTHR34138:SF1">
    <property type="entry name" value="CELL SHAPE-DETERMINING PROTEIN MREC"/>
    <property type="match status" value="1"/>
</dbReference>
<evidence type="ECO:0000256" key="1">
    <source>
        <dbReference type="ARBA" id="ARBA00009369"/>
    </source>
</evidence>
<evidence type="ECO:0000256" key="2">
    <source>
        <dbReference type="ARBA" id="ARBA00013855"/>
    </source>
</evidence>
<dbReference type="RefSeq" id="WP_160738308.1">
    <property type="nucleotide sequence ID" value="NZ_WTYQ01000001.1"/>
</dbReference>
<proteinExistence type="inferred from homology"/>
<dbReference type="AlphaFoldDB" id="A0A845A6H7"/>
<dbReference type="OrthoDB" id="8478127at2"/>
<sequence>MAPPTIRRSAFRSGMNKKARFTAFTGYLVASIGVLIGAVLLAVSMWHPSLFSGLRTTASDAVSPASEAGATVREEGSSFFQAISGYYRAGSKNAQLKREMEIARVKLAEADAVKQENIRLKAVLGLKDRDPQPVAIARLIGSTSSSARRFAYISRGRDHGVTAGMPVVAPKGLIGRVLETGRSSSRVMLLTDTESMVPVRRSTDNIVAFAEGRADGSLRIRLINLGINPLKPGDVFVTSGAGGLFPPGVAVAVTTEVTKDGAIANLLANPAATDFVAVEPSWQGNIEAKSKTPEAEKASSSEPEE</sequence>
<keyword evidence="9" id="KW-1185">Reference proteome</keyword>
<keyword evidence="6" id="KW-0472">Membrane</keyword>
<dbReference type="Gene3D" id="2.40.10.350">
    <property type="entry name" value="Rod shape-determining protein MreC, domain 2"/>
    <property type="match status" value="1"/>
</dbReference>
<dbReference type="PANTHER" id="PTHR34138">
    <property type="entry name" value="CELL SHAPE-DETERMINING PROTEIN MREC"/>
    <property type="match status" value="1"/>
</dbReference>
<feature type="region of interest" description="Disordered" evidence="5">
    <location>
        <begin position="283"/>
        <end position="305"/>
    </location>
</feature>
<reference evidence="8 9" key="1">
    <citation type="submission" date="2019-12" db="EMBL/GenBank/DDBJ databases">
        <title>Genomic-based taxomic classification of the family Erythrobacteraceae.</title>
        <authorList>
            <person name="Xu L."/>
        </authorList>
    </citation>
    <scope>NUCLEOTIDE SEQUENCE [LARGE SCALE GENOMIC DNA]</scope>
    <source>
        <strain evidence="8 9">DSM 18604</strain>
    </source>
</reference>
<dbReference type="InterPro" id="IPR007221">
    <property type="entry name" value="MreC"/>
</dbReference>
<dbReference type="Gene3D" id="2.40.10.340">
    <property type="entry name" value="Rod shape-determining protein MreC, domain 1"/>
    <property type="match status" value="1"/>
</dbReference>
<evidence type="ECO:0000256" key="5">
    <source>
        <dbReference type="SAM" id="MobiDB-lite"/>
    </source>
</evidence>
<comment type="caution">
    <text evidence="8">The sequence shown here is derived from an EMBL/GenBank/DDBJ whole genome shotgun (WGS) entry which is preliminary data.</text>
</comment>
<dbReference type="GO" id="GO:0008360">
    <property type="term" value="P:regulation of cell shape"/>
    <property type="evidence" value="ECO:0007669"/>
    <property type="project" value="UniProtKB-KW"/>
</dbReference>
<evidence type="ECO:0000256" key="4">
    <source>
        <dbReference type="ARBA" id="ARBA00032089"/>
    </source>
</evidence>
<evidence type="ECO:0000259" key="7">
    <source>
        <dbReference type="Pfam" id="PF04085"/>
    </source>
</evidence>
<protein>
    <recommendedName>
        <fullName evidence="2">Cell shape-determining protein MreC</fullName>
    </recommendedName>
    <alternativeName>
        <fullName evidence="4">Cell shape protein MreC</fullName>
    </alternativeName>
</protein>
<evidence type="ECO:0000313" key="9">
    <source>
        <dbReference type="Proteomes" id="UP000460561"/>
    </source>
</evidence>
<dbReference type="InterPro" id="IPR042175">
    <property type="entry name" value="Cell/Rod_MreC_2"/>
</dbReference>
<comment type="similarity">
    <text evidence="1">Belongs to the MreC family.</text>
</comment>
<evidence type="ECO:0000256" key="6">
    <source>
        <dbReference type="SAM" id="Phobius"/>
    </source>
</evidence>
<name>A0A845A6H7_9SPHN</name>
<dbReference type="Proteomes" id="UP000460561">
    <property type="component" value="Unassembled WGS sequence"/>
</dbReference>
<keyword evidence="3" id="KW-0133">Cell shape</keyword>
<dbReference type="Pfam" id="PF04085">
    <property type="entry name" value="MreC"/>
    <property type="match status" value="1"/>
</dbReference>
<keyword evidence="6" id="KW-1133">Transmembrane helix</keyword>
<dbReference type="GO" id="GO:0005886">
    <property type="term" value="C:plasma membrane"/>
    <property type="evidence" value="ECO:0007669"/>
    <property type="project" value="TreeGrafter"/>
</dbReference>
<accession>A0A845A6H7</accession>
<keyword evidence="6" id="KW-0812">Transmembrane</keyword>
<dbReference type="NCBIfam" id="TIGR00219">
    <property type="entry name" value="mreC"/>
    <property type="match status" value="1"/>
</dbReference>
<feature type="transmembrane region" description="Helical" evidence="6">
    <location>
        <begin position="21"/>
        <end position="46"/>
    </location>
</feature>
<dbReference type="InterPro" id="IPR042177">
    <property type="entry name" value="Cell/Rod_1"/>
</dbReference>
<feature type="compositionally biased region" description="Basic and acidic residues" evidence="5">
    <location>
        <begin position="288"/>
        <end position="299"/>
    </location>
</feature>
<evidence type="ECO:0000313" key="8">
    <source>
        <dbReference type="EMBL" id="MXP25157.1"/>
    </source>
</evidence>
<evidence type="ECO:0000256" key="3">
    <source>
        <dbReference type="ARBA" id="ARBA00022960"/>
    </source>
</evidence>